<comment type="caution">
    <text evidence="2">The sequence shown here is derived from an EMBL/GenBank/DDBJ whole genome shotgun (WGS) entry which is preliminary data.</text>
</comment>
<keyword evidence="1" id="KW-1133">Transmembrane helix</keyword>
<proteinExistence type="predicted"/>
<name>A0A1X2IZ80_9FUNG</name>
<protein>
    <submittedName>
        <fullName evidence="2">Uncharacterized protein</fullName>
    </submittedName>
</protein>
<keyword evidence="1" id="KW-0472">Membrane</keyword>
<accession>A0A1X2IZ80</accession>
<feature type="transmembrane region" description="Helical" evidence="1">
    <location>
        <begin position="272"/>
        <end position="292"/>
    </location>
</feature>
<evidence type="ECO:0000313" key="3">
    <source>
        <dbReference type="Proteomes" id="UP000193560"/>
    </source>
</evidence>
<dbReference type="OrthoDB" id="5583277at2759"/>
<dbReference type="Proteomes" id="UP000193560">
    <property type="component" value="Unassembled WGS sequence"/>
</dbReference>
<evidence type="ECO:0000256" key="1">
    <source>
        <dbReference type="SAM" id="Phobius"/>
    </source>
</evidence>
<gene>
    <name evidence="2" type="ORF">BCR42DRAFT_403283</name>
</gene>
<keyword evidence="3" id="KW-1185">Reference proteome</keyword>
<evidence type="ECO:0000313" key="2">
    <source>
        <dbReference type="EMBL" id="ORZ24607.1"/>
    </source>
</evidence>
<sequence>MTFDIARSNVYFAPMNEQASQTPSVSLNTFSTWMAHLMGTSETHSVFHWKDSHRQEALEGVQALWTNPALKELAFVDPFDSNTSTKKSMVIISGVHHPEALLPEQSPSLYVDNNDAQDFVDVALDTMTHYTEKSNVETQKVDCTMTSVDTKLEQIIDSFKAYYDHSVDTNVFDTTNKADQAFMVEIEKLRGMELTKDLNVVEMTGLEQLAKAHGAQSAAYKEAQKVVSDLITNDLMKQQQDQQMTLVLTPFTNQINKRAPVEKINAVSDFQLLFWTGVFLVLVVSGVLAFVYQLGNSDAGNVVLTTTSLPKQD</sequence>
<dbReference type="AlphaFoldDB" id="A0A1X2IZ80"/>
<keyword evidence="1" id="KW-0812">Transmembrane</keyword>
<dbReference type="EMBL" id="MCGE01000002">
    <property type="protein sequence ID" value="ORZ24607.1"/>
    <property type="molecule type" value="Genomic_DNA"/>
</dbReference>
<reference evidence="2 3" key="1">
    <citation type="submission" date="2016-07" db="EMBL/GenBank/DDBJ databases">
        <title>Pervasive Adenine N6-methylation of Active Genes in Fungi.</title>
        <authorList>
            <consortium name="DOE Joint Genome Institute"/>
            <person name="Mondo S.J."/>
            <person name="Dannebaum R.O."/>
            <person name="Kuo R.C."/>
            <person name="Labutti K."/>
            <person name="Haridas S."/>
            <person name="Kuo A."/>
            <person name="Salamov A."/>
            <person name="Ahrendt S.R."/>
            <person name="Lipzen A."/>
            <person name="Sullivan W."/>
            <person name="Andreopoulos W.B."/>
            <person name="Clum A."/>
            <person name="Lindquist E."/>
            <person name="Daum C."/>
            <person name="Ramamoorthy G.K."/>
            <person name="Gryganskyi A."/>
            <person name="Culley D."/>
            <person name="Magnuson J.K."/>
            <person name="James T.Y."/>
            <person name="O'Malley M.A."/>
            <person name="Stajich J.E."/>
            <person name="Spatafora J.W."/>
            <person name="Visel A."/>
            <person name="Grigoriev I.V."/>
        </authorList>
    </citation>
    <scope>NUCLEOTIDE SEQUENCE [LARGE SCALE GENOMIC DNA]</scope>
    <source>
        <strain evidence="2 3">NRRL 1336</strain>
    </source>
</reference>
<dbReference type="STRING" id="90262.A0A1X2IZ80"/>
<organism evidence="2 3">
    <name type="scientific">Absidia repens</name>
    <dbReference type="NCBI Taxonomy" id="90262"/>
    <lineage>
        <taxon>Eukaryota</taxon>
        <taxon>Fungi</taxon>
        <taxon>Fungi incertae sedis</taxon>
        <taxon>Mucoromycota</taxon>
        <taxon>Mucoromycotina</taxon>
        <taxon>Mucoromycetes</taxon>
        <taxon>Mucorales</taxon>
        <taxon>Cunninghamellaceae</taxon>
        <taxon>Absidia</taxon>
    </lineage>
</organism>